<dbReference type="Pfam" id="PF13579">
    <property type="entry name" value="Glyco_trans_4_4"/>
    <property type="match status" value="1"/>
</dbReference>
<dbReference type="AlphaFoldDB" id="A0A4U3MCK7"/>
<dbReference type="RefSeq" id="WP_137249203.1">
    <property type="nucleotide sequence ID" value="NZ_SZQA01000023.1"/>
</dbReference>
<organism evidence="5 6">
    <name type="scientific">Herbidospora galbida</name>
    <dbReference type="NCBI Taxonomy" id="2575442"/>
    <lineage>
        <taxon>Bacteria</taxon>
        <taxon>Bacillati</taxon>
        <taxon>Actinomycetota</taxon>
        <taxon>Actinomycetes</taxon>
        <taxon>Streptosporangiales</taxon>
        <taxon>Streptosporangiaceae</taxon>
        <taxon>Herbidospora</taxon>
    </lineage>
</organism>
<accession>A0A4U3MCK7</accession>
<keyword evidence="6" id="KW-1185">Reference proteome</keyword>
<comment type="caution">
    <text evidence="5">The sequence shown here is derived from an EMBL/GenBank/DDBJ whole genome shotgun (WGS) entry which is preliminary data.</text>
</comment>
<sequence>MHIAIVATNNLSVTAPAVARELGRGHEVTVYTRDDAQIKGVRVERVPAGPDKNLSESDLLPYISDFSDGLKQRWNAERPDVIHAHSWTGGLAAIAGSDGLDVPVTQTFHHDDRPSAQVLRLERAIGRRARAVIAACAGEESQLIQMGVPRRNISIVPGSVDIERFRRQGPAFPRDGRPRLLHVGATGAGAVVNSLTSIPDAELVVAGGDDPVLERLRMLARARGVEDRLTLLGDVPHNAMPKLIRSVDVALSLQPTVPTGTAALEIMACGVPVIASASGAHLDSVVDGVTGFLVRRPAEVTTRIRDLLGDRTLRSALGYAGADRARSRYSLERVSQELLRVYESACA</sequence>
<feature type="domain" description="Glycosyltransferase subfamily 4-like N-terminal" evidence="4">
    <location>
        <begin position="21"/>
        <end position="157"/>
    </location>
</feature>
<evidence type="ECO:0000313" key="6">
    <source>
        <dbReference type="Proteomes" id="UP000308705"/>
    </source>
</evidence>
<dbReference type="PANTHER" id="PTHR12526">
    <property type="entry name" value="GLYCOSYLTRANSFERASE"/>
    <property type="match status" value="1"/>
</dbReference>
<name>A0A4U3MCK7_9ACTN</name>
<dbReference type="Proteomes" id="UP000308705">
    <property type="component" value="Unassembled WGS sequence"/>
</dbReference>
<dbReference type="Gene3D" id="3.40.50.2000">
    <property type="entry name" value="Glycogen Phosphorylase B"/>
    <property type="match status" value="2"/>
</dbReference>
<evidence type="ECO:0000256" key="2">
    <source>
        <dbReference type="ARBA" id="ARBA00022679"/>
    </source>
</evidence>
<keyword evidence="2 5" id="KW-0808">Transferase</keyword>
<dbReference type="SUPFAM" id="SSF53756">
    <property type="entry name" value="UDP-Glycosyltransferase/glycogen phosphorylase"/>
    <property type="match status" value="1"/>
</dbReference>
<evidence type="ECO:0000259" key="4">
    <source>
        <dbReference type="Pfam" id="PF13579"/>
    </source>
</evidence>
<reference evidence="5 6" key="1">
    <citation type="submission" date="2019-04" db="EMBL/GenBank/DDBJ databases">
        <title>Herbidospora sp. NEAU-GS14.nov., a novel actinomycete isolated from soil.</title>
        <authorList>
            <person name="Han L."/>
        </authorList>
    </citation>
    <scope>NUCLEOTIDE SEQUENCE [LARGE SCALE GENOMIC DNA]</scope>
    <source>
        <strain evidence="5 6">NEAU-GS14</strain>
    </source>
</reference>
<dbReference type="GO" id="GO:0016757">
    <property type="term" value="F:glycosyltransferase activity"/>
    <property type="evidence" value="ECO:0007669"/>
    <property type="project" value="UniProtKB-KW"/>
</dbReference>
<evidence type="ECO:0000313" key="5">
    <source>
        <dbReference type="EMBL" id="TKK86142.1"/>
    </source>
</evidence>
<evidence type="ECO:0000259" key="3">
    <source>
        <dbReference type="Pfam" id="PF00534"/>
    </source>
</evidence>
<dbReference type="PANTHER" id="PTHR12526:SF635">
    <property type="entry name" value="GLYCOSYL TRANSFERASE GROUP 1"/>
    <property type="match status" value="1"/>
</dbReference>
<proteinExistence type="predicted"/>
<feature type="domain" description="Glycosyl transferase family 1" evidence="3">
    <location>
        <begin position="197"/>
        <end position="322"/>
    </location>
</feature>
<dbReference type="OrthoDB" id="9810929at2"/>
<dbReference type="InterPro" id="IPR028098">
    <property type="entry name" value="Glyco_trans_4-like_N"/>
</dbReference>
<evidence type="ECO:0000256" key="1">
    <source>
        <dbReference type="ARBA" id="ARBA00022676"/>
    </source>
</evidence>
<dbReference type="Pfam" id="PF00534">
    <property type="entry name" value="Glycos_transf_1"/>
    <property type="match status" value="1"/>
</dbReference>
<dbReference type="EMBL" id="SZQA01000023">
    <property type="protein sequence ID" value="TKK86142.1"/>
    <property type="molecule type" value="Genomic_DNA"/>
</dbReference>
<protein>
    <submittedName>
        <fullName evidence="5">Glycosyltransferase family 1 protein</fullName>
    </submittedName>
</protein>
<dbReference type="InterPro" id="IPR001296">
    <property type="entry name" value="Glyco_trans_1"/>
</dbReference>
<gene>
    <name evidence="5" type="ORF">FDA94_23315</name>
</gene>
<keyword evidence="1" id="KW-0328">Glycosyltransferase</keyword>